<feature type="domain" description="DUF1985" evidence="2">
    <location>
        <begin position="34"/>
        <end position="175"/>
    </location>
</feature>
<name>A0ABM0XP19_CAMSA</name>
<reference evidence="4" key="2">
    <citation type="submission" date="2025-08" db="UniProtKB">
        <authorList>
            <consortium name="RefSeq"/>
        </authorList>
    </citation>
    <scope>IDENTIFICATION</scope>
    <source>
        <tissue evidence="4">Leaf</tissue>
    </source>
</reference>
<evidence type="ECO:0000313" key="3">
    <source>
        <dbReference type="Proteomes" id="UP000694864"/>
    </source>
</evidence>
<proteinExistence type="predicted"/>
<gene>
    <name evidence="4" type="primary">LOC104766548</name>
</gene>
<keyword evidence="1" id="KW-0472">Membrane</keyword>
<feature type="transmembrane region" description="Helical" evidence="1">
    <location>
        <begin position="262"/>
        <end position="281"/>
    </location>
</feature>
<dbReference type="Proteomes" id="UP000694864">
    <property type="component" value="Chromosome 19"/>
</dbReference>
<reference evidence="3" key="1">
    <citation type="journal article" date="2014" name="Nat. Commun.">
        <title>The emerging biofuel crop Camelina sativa retains a highly undifferentiated hexaploid genome structure.</title>
        <authorList>
            <person name="Kagale S."/>
            <person name="Koh C."/>
            <person name="Nixon J."/>
            <person name="Bollina V."/>
            <person name="Clarke W.E."/>
            <person name="Tuteja R."/>
            <person name="Spillane C."/>
            <person name="Robinson S.J."/>
            <person name="Links M.G."/>
            <person name="Clarke C."/>
            <person name="Higgins E.E."/>
            <person name="Huebert T."/>
            <person name="Sharpe A.G."/>
            <person name="Parkin I.A."/>
        </authorList>
    </citation>
    <scope>NUCLEOTIDE SEQUENCE [LARGE SCALE GENOMIC DNA]</scope>
    <source>
        <strain evidence="3">cv. DH55</strain>
    </source>
</reference>
<evidence type="ECO:0000259" key="2">
    <source>
        <dbReference type="Pfam" id="PF09331"/>
    </source>
</evidence>
<keyword evidence="1" id="KW-1133">Transmembrane helix</keyword>
<dbReference type="RefSeq" id="XP_010488764.1">
    <property type="nucleotide sequence ID" value="XM_010490462.2"/>
</dbReference>
<sequence length="285" mass="32530">MPELQELLASPLSPLFSFLVRQSLLFGHFVDQLLCRQLCSDNTNEIWFLFAGQPFRFSLIEFAEVTGLCCSSFPPVPELLSATTHADGSAPYWYTLIGRQLGTATVDDLVLSLKSDKTMSAWRKFRLPLVAIVEGILLCRTQPVKPSVEVVEMVKNVEFFLHYPWGLHSFNRIIRMVWVGDYIADNASLIRKLQQSSMDVHGFPLAIQLFAFRTIPALLKYLPHLDDHSTFLHQTVAYLPKCRAFHASNIFAVENDTTVWSIHLYTCGILFWLFFLTFHLFHLGG</sequence>
<keyword evidence="3" id="KW-1185">Reference proteome</keyword>
<dbReference type="GeneID" id="104766548"/>
<keyword evidence="1" id="KW-0812">Transmembrane</keyword>
<evidence type="ECO:0000313" key="4">
    <source>
        <dbReference type="RefSeq" id="XP_010488764.1"/>
    </source>
</evidence>
<evidence type="ECO:0000256" key="1">
    <source>
        <dbReference type="SAM" id="Phobius"/>
    </source>
</evidence>
<accession>A0ABM0XP19</accession>
<organism evidence="3 4">
    <name type="scientific">Camelina sativa</name>
    <name type="common">False flax</name>
    <name type="synonym">Myagrum sativum</name>
    <dbReference type="NCBI Taxonomy" id="90675"/>
    <lineage>
        <taxon>Eukaryota</taxon>
        <taxon>Viridiplantae</taxon>
        <taxon>Streptophyta</taxon>
        <taxon>Embryophyta</taxon>
        <taxon>Tracheophyta</taxon>
        <taxon>Spermatophyta</taxon>
        <taxon>Magnoliopsida</taxon>
        <taxon>eudicotyledons</taxon>
        <taxon>Gunneridae</taxon>
        <taxon>Pentapetalae</taxon>
        <taxon>rosids</taxon>
        <taxon>malvids</taxon>
        <taxon>Brassicales</taxon>
        <taxon>Brassicaceae</taxon>
        <taxon>Camelineae</taxon>
        <taxon>Camelina</taxon>
    </lineage>
</organism>
<dbReference type="Pfam" id="PF09331">
    <property type="entry name" value="DUF1985"/>
    <property type="match status" value="1"/>
</dbReference>
<dbReference type="PANTHER" id="PTHR48449:SF1">
    <property type="entry name" value="DUF1985 DOMAIN-CONTAINING PROTEIN"/>
    <property type="match status" value="1"/>
</dbReference>
<dbReference type="InterPro" id="IPR015410">
    <property type="entry name" value="DUF1985"/>
</dbReference>
<dbReference type="PANTHER" id="PTHR48449">
    <property type="entry name" value="DUF1985 DOMAIN-CONTAINING PROTEIN"/>
    <property type="match status" value="1"/>
</dbReference>
<protein>
    <submittedName>
        <fullName evidence="4">Uncharacterized protein LOC104766548</fullName>
    </submittedName>
</protein>